<evidence type="ECO:0000259" key="1">
    <source>
        <dbReference type="SMART" id="SM00829"/>
    </source>
</evidence>
<dbReference type="InterPro" id="IPR050700">
    <property type="entry name" value="YIM1/Zinc_Alcohol_DH_Fams"/>
</dbReference>
<dbReference type="SUPFAM" id="SSF50129">
    <property type="entry name" value="GroES-like"/>
    <property type="match status" value="1"/>
</dbReference>
<dbReference type="Gene3D" id="3.40.50.720">
    <property type="entry name" value="NAD(P)-binding Rossmann-like Domain"/>
    <property type="match status" value="1"/>
</dbReference>
<accession>A0A7C4PYH8</accession>
<organism evidence="2">
    <name type="scientific">Bellilinea caldifistulae</name>
    <dbReference type="NCBI Taxonomy" id="360411"/>
    <lineage>
        <taxon>Bacteria</taxon>
        <taxon>Bacillati</taxon>
        <taxon>Chloroflexota</taxon>
        <taxon>Anaerolineae</taxon>
        <taxon>Anaerolineales</taxon>
        <taxon>Anaerolineaceae</taxon>
        <taxon>Bellilinea</taxon>
    </lineage>
</organism>
<feature type="domain" description="Enoyl reductase (ER)" evidence="1">
    <location>
        <begin position="5"/>
        <end position="214"/>
    </location>
</feature>
<dbReference type="PANTHER" id="PTHR11695:SF648">
    <property type="entry name" value="ZINC-BINDING OXIDOREDUCTASE"/>
    <property type="match status" value="1"/>
</dbReference>
<dbReference type="PANTHER" id="PTHR11695">
    <property type="entry name" value="ALCOHOL DEHYDROGENASE RELATED"/>
    <property type="match status" value="1"/>
</dbReference>
<dbReference type="AlphaFoldDB" id="A0A7C4PYH8"/>
<dbReference type="GO" id="GO:0016491">
    <property type="term" value="F:oxidoreductase activity"/>
    <property type="evidence" value="ECO:0007669"/>
    <property type="project" value="InterPro"/>
</dbReference>
<name>A0A7C4PYH8_9CHLR</name>
<dbReference type="Gene3D" id="3.90.180.10">
    <property type="entry name" value="Medium-chain alcohol dehydrogenases, catalytic domain"/>
    <property type="match status" value="1"/>
</dbReference>
<evidence type="ECO:0000313" key="2">
    <source>
        <dbReference type="EMBL" id="HGS88105.1"/>
    </source>
</evidence>
<sequence length="222" mass="23840">MFKKGDQVFGTTTGLRAGAYAEYVCLPEEWKQGVVAKKPANITYEEAAAVPIGGMTALHLLKTANIQRGQKVLIYGASGSVGTFAVQIAKYHFGAEVTGVCSTSSLDLVRSLGADKVIDYTQEDFTQSGETYEIVFDAVGKISSSGGKSSLTKNGISLTVKSLTSEETEKLILLKELIEVGKIRAVIDRSYSLEQTAEAHRYVEKGHKKGNVVITMGYGSKT</sequence>
<dbReference type="InterPro" id="IPR036291">
    <property type="entry name" value="NAD(P)-bd_dom_sf"/>
</dbReference>
<dbReference type="Pfam" id="PF13602">
    <property type="entry name" value="ADH_zinc_N_2"/>
    <property type="match status" value="1"/>
</dbReference>
<protein>
    <submittedName>
        <fullName evidence="2">NAD(P)-dependent alcohol dehydrogenase</fullName>
    </submittedName>
</protein>
<gene>
    <name evidence="2" type="ORF">ENT17_10875</name>
</gene>
<proteinExistence type="predicted"/>
<dbReference type="CDD" id="cd08267">
    <property type="entry name" value="MDR1"/>
    <property type="match status" value="1"/>
</dbReference>
<dbReference type="InterPro" id="IPR011032">
    <property type="entry name" value="GroES-like_sf"/>
</dbReference>
<dbReference type="EMBL" id="DSXR01000109">
    <property type="protein sequence ID" value="HGS88105.1"/>
    <property type="molecule type" value="Genomic_DNA"/>
</dbReference>
<comment type="caution">
    <text evidence="2">The sequence shown here is derived from an EMBL/GenBank/DDBJ whole genome shotgun (WGS) entry which is preliminary data.</text>
</comment>
<dbReference type="SMART" id="SM00829">
    <property type="entry name" value="PKS_ER"/>
    <property type="match status" value="1"/>
</dbReference>
<dbReference type="SUPFAM" id="SSF51735">
    <property type="entry name" value="NAD(P)-binding Rossmann-fold domains"/>
    <property type="match status" value="1"/>
</dbReference>
<dbReference type="InterPro" id="IPR020843">
    <property type="entry name" value="ER"/>
</dbReference>
<reference evidence="2" key="1">
    <citation type="journal article" date="2020" name="mSystems">
        <title>Genome- and Community-Level Interaction Insights into Carbon Utilization and Element Cycling Functions of Hydrothermarchaeota in Hydrothermal Sediment.</title>
        <authorList>
            <person name="Zhou Z."/>
            <person name="Liu Y."/>
            <person name="Xu W."/>
            <person name="Pan J."/>
            <person name="Luo Z.H."/>
            <person name="Li M."/>
        </authorList>
    </citation>
    <scope>NUCLEOTIDE SEQUENCE [LARGE SCALE GENOMIC DNA]</scope>
    <source>
        <strain evidence="2">SpSt-556</strain>
    </source>
</reference>